<protein>
    <submittedName>
        <fullName evidence="10">Transporter, major facilitator family protein</fullName>
    </submittedName>
</protein>
<evidence type="ECO:0000256" key="8">
    <source>
        <dbReference type="SAM" id="SignalP"/>
    </source>
</evidence>
<evidence type="ECO:0000256" key="1">
    <source>
        <dbReference type="ARBA" id="ARBA00004651"/>
    </source>
</evidence>
<evidence type="ECO:0000256" key="3">
    <source>
        <dbReference type="ARBA" id="ARBA00022475"/>
    </source>
</evidence>
<feature type="transmembrane region" description="Helical" evidence="7">
    <location>
        <begin position="80"/>
        <end position="105"/>
    </location>
</feature>
<reference evidence="10 11" key="1">
    <citation type="journal article" date="2015" name="Genome Announc.">
        <title>Expanding the biotechnology potential of lactobacilli through comparative genomics of 213 strains and associated genera.</title>
        <authorList>
            <person name="Sun Z."/>
            <person name="Harris H.M."/>
            <person name="McCann A."/>
            <person name="Guo C."/>
            <person name="Argimon S."/>
            <person name="Zhang W."/>
            <person name="Yang X."/>
            <person name="Jeffery I.B."/>
            <person name="Cooney J.C."/>
            <person name="Kagawa T.F."/>
            <person name="Liu W."/>
            <person name="Song Y."/>
            <person name="Salvetti E."/>
            <person name="Wrobel A."/>
            <person name="Rasinkangas P."/>
            <person name="Parkhill J."/>
            <person name="Rea M.C."/>
            <person name="O'Sullivan O."/>
            <person name="Ritari J."/>
            <person name="Douillard F.P."/>
            <person name="Paul Ross R."/>
            <person name="Yang R."/>
            <person name="Briner A.E."/>
            <person name="Felis G.E."/>
            <person name="de Vos W.M."/>
            <person name="Barrangou R."/>
            <person name="Klaenhammer T.R."/>
            <person name="Caufield P.W."/>
            <person name="Cui Y."/>
            <person name="Zhang H."/>
            <person name="O'Toole P.W."/>
        </authorList>
    </citation>
    <scope>NUCLEOTIDE SEQUENCE [LARGE SCALE GENOMIC DNA]</scope>
    <source>
        <strain evidence="10 11">DSM 19904</strain>
    </source>
</reference>
<dbReference type="PANTHER" id="PTHR43124:SF3">
    <property type="entry name" value="CHLORAMPHENICOL EFFLUX PUMP RV0191"/>
    <property type="match status" value="1"/>
</dbReference>
<evidence type="ECO:0000256" key="5">
    <source>
        <dbReference type="ARBA" id="ARBA00022989"/>
    </source>
</evidence>
<name>A0A0R1L6V6_9LACO</name>
<dbReference type="AlphaFoldDB" id="A0A0R1L6V6"/>
<evidence type="ECO:0000256" key="7">
    <source>
        <dbReference type="SAM" id="Phobius"/>
    </source>
</evidence>
<dbReference type="InterPro" id="IPR011701">
    <property type="entry name" value="MFS"/>
</dbReference>
<proteinExistence type="predicted"/>
<dbReference type="InterPro" id="IPR020846">
    <property type="entry name" value="MFS_dom"/>
</dbReference>
<feature type="domain" description="Major facilitator superfamily (MFS) profile" evidence="9">
    <location>
        <begin position="13"/>
        <end position="388"/>
    </location>
</feature>
<dbReference type="PROSITE" id="PS50850">
    <property type="entry name" value="MFS"/>
    <property type="match status" value="1"/>
</dbReference>
<comment type="subcellular location">
    <subcellularLocation>
        <location evidence="1">Cell membrane</location>
        <topology evidence="1">Multi-pass membrane protein</topology>
    </subcellularLocation>
</comment>
<feature type="transmembrane region" description="Helical" evidence="7">
    <location>
        <begin position="277"/>
        <end position="294"/>
    </location>
</feature>
<sequence length="391" mass="42413">MKGKTTMRVENKLTVLSILCLSLLTMSIGATAATIPEIAAEFPNVSRATIELTVTIPSITMAIFVIVSKFLDSIIETRKITLVGLSLVIISTVMSLVSPSITFLLFSRALLGAGIGLFNSLAVSMIDFLYNGSLREKLLGYQNTFQGIGATTGALLVSLILMAFNWRMAFLIYLISVPIFILDMMYTPNVNFKKGQTDDTVAGKLSNSGLKKFGYYFVLLFVLMLAYMTINIKSPSFIADSGIGNASMGSLSVVVMSVGTIFGGLMYGPLVKITRQYTLFVSVGLMFTAMYILSGASSVFSAFLGIFIIGYCFGLYVPAIFSRALSTMPPRYSNGASTVLLIGSNMANFLCPYVDKVIDSSNDARILFLRFGILLTVLAAWELVHAFKLSH</sequence>
<feature type="signal peptide" evidence="8">
    <location>
        <begin position="1"/>
        <end position="32"/>
    </location>
</feature>
<keyword evidence="4 7" id="KW-0812">Transmembrane</keyword>
<evidence type="ECO:0000256" key="6">
    <source>
        <dbReference type="ARBA" id="ARBA00023136"/>
    </source>
</evidence>
<keyword evidence="6 7" id="KW-0472">Membrane</keyword>
<dbReference type="PANTHER" id="PTHR43124">
    <property type="entry name" value="PURINE EFFLUX PUMP PBUE"/>
    <property type="match status" value="1"/>
</dbReference>
<keyword evidence="3" id="KW-1003">Cell membrane</keyword>
<keyword evidence="8" id="KW-0732">Signal</keyword>
<gene>
    <name evidence="10" type="ORF">FD17_GL001028</name>
</gene>
<evidence type="ECO:0000313" key="10">
    <source>
        <dbReference type="EMBL" id="KRK89443.1"/>
    </source>
</evidence>
<comment type="caution">
    <text evidence="10">The sequence shown here is derived from an EMBL/GenBank/DDBJ whole genome shotgun (WGS) entry which is preliminary data.</text>
</comment>
<evidence type="ECO:0000313" key="11">
    <source>
        <dbReference type="Proteomes" id="UP000051581"/>
    </source>
</evidence>
<feature type="chain" id="PRO_5006407122" evidence="8">
    <location>
        <begin position="33"/>
        <end position="391"/>
    </location>
</feature>
<evidence type="ECO:0000259" key="9">
    <source>
        <dbReference type="PROSITE" id="PS50850"/>
    </source>
</evidence>
<organism evidence="10 11">
    <name type="scientific">Lentilactobacillus sunkii DSM 19904</name>
    <dbReference type="NCBI Taxonomy" id="1423808"/>
    <lineage>
        <taxon>Bacteria</taxon>
        <taxon>Bacillati</taxon>
        <taxon>Bacillota</taxon>
        <taxon>Bacilli</taxon>
        <taxon>Lactobacillales</taxon>
        <taxon>Lactobacillaceae</taxon>
        <taxon>Lentilactobacillus</taxon>
    </lineage>
</organism>
<evidence type="ECO:0000256" key="2">
    <source>
        <dbReference type="ARBA" id="ARBA00022448"/>
    </source>
</evidence>
<feature type="transmembrane region" description="Helical" evidence="7">
    <location>
        <begin position="48"/>
        <end position="68"/>
    </location>
</feature>
<evidence type="ECO:0000256" key="4">
    <source>
        <dbReference type="ARBA" id="ARBA00022692"/>
    </source>
</evidence>
<feature type="transmembrane region" description="Helical" evidence="7">
    <location>
        <begin position="367"/>
        <end position="387"/>
    </location>
</feature>
<dbReference type="RefSeq" id="WP_162256768.1">
    <property type="nucleotide sequence ID" value="NZ_AZEA01000002.1"/>
</dbReference>
<dbReference type="PATRIC" id="fig|1423808.3.peg.1038"/>
<feature type="transmembrane region" description="Helical" evidence="7">
    <location>
        <begin position="213"/>
        <end position="230"/>
    </location>
</feature>
<dbReference type="InterPro" id="IPR036259">
    <property type="entry name" value="MFS_trans_sf"/>
</dbReference>
<dbReference type="SUPFAM" id="SSF103473">
    <property type="entry name" value="MFS general substrate transporter"/>
    <property type="match status" value="1"/>
</dbReference>
<feature type="transmembrane region" description="Helical" evidence="7">
    <location>
        <begin position="300"/>
        <end position="321"/>
    </location>
</feature>
<feature type="transmembrane region" description="Helical" evidence="7">
    <location>
        <begin position="111"/>
        <end position="132"/>
    </location>
</feature>
<keyword evidence="2" id="KW-0813">Transport</keyword>
<dbReference type="GO" id="GO:0005886">
    <property type="term" value="C:plasma membrane"/>
    <property type="evidence" value="ECO:0007669"/>
    <property type="project" value="UniProtKB-SubCell"/>
</dbReference>
<dbReference type="GO" id="GO:0022857">
    <property type="term" value="F:transmembrane transporter activity"/>
    <property type="evidence" value="ECO:0007669"/>
    <property type="project" value="InterPro"/>
</dbReference>
<dbReference type="EMBL" id="AZEA01000002">
    <property type="protein sequence ID" value="KRK89443.1"/>
    <property type="molecule type" value="Genomic_DNA"/>
</dbReference>
<dbReference type="Pfam" id="PF07690">
    <property type="entry name" value="MFS_1"/>
    <property type="match status" value="1"/>
</dbReference>
<keyword evidence="5 7" id="KW-1133">Transmembrane helix</keyword>
<dbReference type="Proteomes" id="UP000051581">
    <property type="component" value="Unassembled WGS sequence"/>
</dbReference>
<feature type="transmembrane region" description="Helical" evidence="7">
    <location>
        <begin position="144"/>
        <end position="164"/>
    </location>
</feature>
<dbReference type="InterPro" id="IPR050189">
    <property type="entry name" value="MFS_Efflux_Transporters"/>
</dbReference>
<accession>A0A0R1L6V6</accession>
<dbReference type="Gene3D" id="1.20.1250.20">
    <property type="entry name" value="MFS general substrate transporter like domains"/>
    <property type="match status" value="1"/>
</dbReference>
<keyword evidence="11" id="KW-1185">Reference proteome</keyword>
<feature type="transmembrane region" description="Helical" evidence="7">
    <location>
        <begin position="170"/>
        <end position="192"/>
    </location>
</feature>
<feature type="transmembrane region" description="Helical" evidence="7">
    <location>
        <begin position="250"/>
        <end position="270"/>
    </location>
</feature>